<dbReference type="PROSITE" id="PS51257">
    <property type="entry name" value="PROKAR_LIPOPROTEIN"/>
    <property type="match status" value="1"/>
</dbReference>
<name>A0A7D4UBL2_9SPHI</name>
<dbReference type="SUPFAM" id="SSF49452">
    <property type="entry name" value="Starch-binding domain-like"/>
    <property type="match status" value="1"/>
</dbReference>
<dbReference type="KEGG" id="mmab:HQ865_14240"/>
<keyword evidence="4" id="KW-1185">Reference proteome</keyword>
<evidence type="ECO:0000313" key="3">
    <source>
        <dbReference type="EMBL" id="QKJ30858.1"/>
    </source>
</evidence>
<evidence type="ECO:0000259" key="2">
    <source>
        <dbReference type="Pfam" id="PF14321"/>
    </source>
</evidence>
<dbReference type="GO" id="GO:0030246">
    <property type="term" value="F:carbohydrate binding"/>
    <property type="evidence" value="ECO:0007669"/>
    <property type="project" value="InterPro"/>
</dbReference>
<accession>A0A7D4UBL2</accession>
<evidence type="ECO:0000256" key="1">
    <source>
        <dbReference type="SAM" id="SignalP"/>
    </source>
</evidence>
<dbReference type="Pfam" id="PF14321">
    <property type="entry name" value="DUF4382"/>
    <property type="match status" value="1"/>
</dbReference>
<feature type="domain" description="DUF4382" evidence="2">
    <location>
        <begin position="34"/>
        <end position="169"/>
    </location>
</feature>
<dbReference type="Gene3D" id="2.60.40.1120">
    <property type="entry name" value="Carboxypeptidase-like, regulatory domain"/>
    <property type="match status" value="1"/>
</dbReference>
<dbReference type="InterPro" id="IPR013784">
    <property type="entry name" value="Carb-bd-like_fold"/>
</dbReference>
<proteinExistence type="predicted"/>
<sequence>MKKLLLLLLFATAISLFMFACKKDNSSGAAGNSAHVTVKLTDAPGAFDAVILNVKSVIVVTDAGEYTLNVNGGPIDILRFRQGRDTVLADQDIPAGTIQQVRLVLNDSGNRVIVAGVSYDLTTPSGQTSGVKLNVHDNLTAGIAYTMKLDFDAAQSIVLTGNGKYILKPVIRAIAQAASGAITGVVSPAASSPKVYAIMGTDTVGTVADATGKFYFPGLSAGSYNVKFVPVSPYAAKTITNITVINGAVLDMGTVNISQ</sequence>
<dbReference type="AlphaFoldDB" id="A0A7D4UBL2"/>
<protein>
    <submittedName>
        <fullName evidence="3">DUF4382 domain-containing protein</fullName>
    </submittedName>
</protein>
<evidence type="ECO:0000313" key="4">
    <source>
        <dbReference type="Proteomes" id="UP000505355"/>
    </source>
</evidence>
<dbReference type="RefSeq" id="WP_173415528.1">
    <property type="nucleotide sequence ID" value="NZ_CP054139.1"/>
</dbReference>
<organism evidence="3 4">
    <name type="scientific">Mucilaginibacter mali</name>
    <dbReference type="NCBI Taxonomy" id="2740462"/>
    <lineage>
        <taxon>Bacteria</taxon>
        <taxon>Pseudomonadati</taxon>
        <taxon>Bacteroidota</taxon>
        <taxon>Sphingobacteriia</taxon>
        <taxon>Sphingobacteriales</taxon>
        <taxon>Sphingobacteriaceae</taxon>
        <taxon>Mucilaginibacter</taxon>
    </lineage>
</organism>
<feature type="signal peptide" evidence="1">
    <location>
        <begin position="1"/>
        <end position="20"/>
    </location>
</feature>
<dbReference type="InterPro" id="IPR025491">
    <property type="entry name" value="DUF4382"/>
</dbReference>
<keyword evidence="1" id="KW-0732">Signal</keyword>
<reference evidence="3 4" key="1">
    <citation type="submission" date="2020-05" db="EMBL/GenBank/DDBJ databases">
        <title>Mucilaginibacter mali sp. nov.</title>
        <authorList>
            <person name="Kim H.S."/>
            <person name="Lee K.C."/>
            <person name="Suh M.K."/>
            <person name="Kim J.-S."/>
            <person name="Han K.-I."/>
            <person name="Eom M.K."/>
            <person name="Shin Y.K."/>
            <person name="Lee J.-S."/>
        </authorList>
    </citation>
    <scope>NUCLEOTIDE SEQUENCE [LARGE SCALE GENOMIC DNA]</scope>
    <source>
        <strain evidence="3 4">G2-14</strain>
    </source>
</reference>
<dbReference type="EMBL" id="CP054139">
    <property type="protein sequence ID" value="QKJ30858.1"/>
    <property type="molecule type" value="Genomic_DNA"/>
</dbReference>
<dbReference type="Proteomes" id="UP000505355">
    <property type="component" value="Chromosome"/>
</dbReference>
<feature type="chain" id="PRO_5029012887" evidence="1">
    <location>
        <begin position="21"/>
        <end position="259"/>
    </location>
</feature>
<gene>
    <name evidence="3" type="ORF">HQ865_14240</name>
</gene>